<keyword evidence="3" id="KW-0408">Iron</keyword>
<dbReference type="SUPFAM" id="SSF50692">
    <property type="entry name" value="ADC-like"/>
    <property type="match status" value="1"/>
</dbReference>
<dbReference type="CDD" id="cd02766">
    <property type="entry name" value="MopB_3"/>
    <property type="match status" value="1"/>
</dbReference>
<protein>
    <submittedName>
        <fullName evidence="6">Putative anaerobic dehydrogenase</fullName>
    </submittedName>
</protein>
<proteinExistence type="inferred from homology"/>
<keyword evidence="7" id="KW-1185">Reference proteome</keyword>
<dbReference type="Pfam" id="PF00384">
    <property type="entry name" value="Molybdopterin"/>
    <property type="match status" value="1"/>
</dbReference>
<dbReference type="InterPro" id="IPR006657">
    <property type="entry name" value="MoPterin_dinucl-bd_dom"/>
</dbReference>
<evidence type="ECO:0000256" key="4">
    <source>
        <dbReference type="ARBA" id="ARBA00023014"/>
    </source>
</evidence>
<evidence type="ECO:0000313" key="7">
    <source>
        <dbReference type="Proteomes" id="UP000001946"/>
    </source>
</evidence>
<dbReference type="PANTHER" id="PTHR43742">
    <property type="entry name" value="TRIMETHYLAMINE-N-OXIDE REDUCTASE"/>
    <property type="match status" value="1"/>
</dbReference>
<dbReference type="Gene3D" id="3.30.2070.10">
    <property type="entry name" value="Formate dehydrogenase/DMSO reductase"/>
    <property type="match status" value="1"/>
</dbReference>
<dbReference type="SMART" id="SM00926">
    <property type="entry name" value="Molybdop_Fe4S4"/>
    <property type="match status" value="1"/>
</dbReference>
<dbReference type="STRING" id="138119.DSY0526"/>
<dbReference type="Proteomes" id="UP000001946">
    <property type="component" value="Chromosome"/>
</dbReference>
<keyword evidence="2" id="KW-0479">Metal-binding</keyword>
<evidence type="ECO:0000256" key="1">
    <source>
        <dbReference type="ARBA" id="ARBA00010312"/>
    </source>
</evidence>
<dbReference type="eggNOG" id="COG0243">
    <property type="taxonomic scope" value="Bacteria"/>
</dbReference>
<dbReference type="GO" id="GO:0016491">
    <property type="term" value="F:oxidoreductase activity"/>
    <property type="evidence" value="ECO:0007669"/>
    <property type="project" value="InterPro"/>
</dbReference>
<reference evidence="6 7" key="1">
    <citation type="journal article" date="2006" name="J. Bacteriol.">
        <title>Complete genome sequence of the dehalorespiring bacterium Desulfitobacterium hafniense Y51 and comparison with Dehalococcoides ethenogenes 195.</title>
        <authorList>
            <person name="Nonaka H."/>
            <person name="Keresztes G."/>
            <person name="Shinoda Y."/>
            <person name="Ikenaga Y."/>
            <person name="Abe M."/>
            <person name="Naito K."/>
            <person name="Inatomi K."/>
            <person name="Furukawa K."/>
            <person name="Inui M."/>
            <person name="Yukawa H."/>
        </authorList>
    </citation>
    <scope>NUCLEOTIDE SEQUENCE [LARGE SCALE GENOMIC DNA]</scope>
    <source>
        <strain evidence="6 7">Y51</strain>
    </source>
</reference>
<dbReference type="Pfam" id="PF04879">
    <property type="entry name" value="Molybdop_Fe4S4"/>
    <property type="match status" value="1"/>
</dbReference>
<dbReference type="AlphaFoldDB" id="Q250H7"/>
<dbReference type="PANTHER" id="PTHR43742:SF6">
    <property type="entry name" value="OXIDOREDUCTASE YYAE-RELATED"/>
    <property type="match status" value="1"/>
</dbReference>
<dbReference type="Gene3D" id="3.40.50.740">
    <property type="match status" value="1"/>
</dbReference>
<comment type="similarity">
    <text evidence="1">Belongs to the prokaryotic molybdopterin-containing oxidoreductase family.</text>
</comment>
<accession>Q250H7</accession>
<dbReference type="GO" id="GO:0046872">
    <property type="term" value="F:metal ion binding"/>
    <property type="evidence" value="ECO:0007669"/>
    <property type="project" value="UniProtKB-KW"/>
</dbReference>
<dbReference type="Gene3D" id="3.40.228.10">
    <property type="entry name" value="Dimethylsulfoxide Reductase, domain 2"/>
    <property type="match status" value="1"/>
</dbReference>
<dbReference type="KEGG" id="dsy:DSY0526"/>
<dbReference type="SUPFAM" id="SSF53706">
    <property type="entry name" value="Formate dehydrogenase/DMSO reductase, domains 1-3"/>
    <property type="match status" value="1"/>
</dbReference>
<dbReference type="HOGENOM" id="CLU_000422_13_3_9"/>
<gene>
    <name evidence="6" type="ordered locus">DSY0526</name>
</gene>
<dbReference type="EMBL" id="AP008230">
    <property type="protein sequence ID" value="BAE82315.1"/>
    <property type="molecule type" value="Genomic_DNA"/>
</dbReference>
<dbReference type="Pfam" id="PF01568">
    <property type="entry name" value="Molydop_binding"/>
    <property type="match status" value="1"/>
</dbReference>
<evidence type="ECO:0000259" key="5">
    <source>
        <dbReference type="PROSITE" id="PS51669"/>
    </source>
</evidence>
<dbReference type="InterPro" id="IPR009010">
    <property type="entry name" value="Asp_de-COase-like_dom_sf"/>
</dbReference>
<dbReference type="Gene3D" id="2.40.40.20">
    <property type="match status" value="1"/>
</dbReference>
<dbReference type="GO" id="GO:0051536">
    <property type="term" value="F:iron-sulfur cluster binding"/>
    <property type="evidence" value="ECO:0007669"/>
    <property type="project" value="UniProtKB-KW"/>
</dbReference>
<evidence type="ECO:0000256" key="2">
    <source>
        <dbReference type="ARBA" id="ARBA00022723"/>
    </source>
</evidence>
<dbReference type="InterPro" id="IPR006963">
    <property type="entry name" value="Mopterin_OxRdtase_4Fe-4S_dom"/>
</dbReference>
<dbReference type="PROSITE" id="PS51669">
    <property type="entry name" value="4FE4S_MOW_BIS_MGD"/>
    <property type="match status" value="1"/>
</dbReference>
<feature type="domain" description="4Fe-4S Mo/W bis-MGD-type" evidence="5">
    <location>
        <begin position="6"/>
        <end position="63"/>
    </location>
</feature>
<keyword evidence="4" id="KW-0411">Iron-sulfur</keyword>
<evidence type="ECO:0000313" key="6">
    <source>
        <dbReference type="EMBL" id="BAE82315.1"/>
    </source>
</evidence>
<organism evidence="6 7">
    <name type="scientific">Desulfitobacterium hafniense (strain Y51)</name>
    <dbReference type="NCBI Taxonomy" id="138119"/>
    <lineage>
        <taxon>Bacteria</taxon>
        <taxon>Bacillati</taxon>
        <taxon>Bacillota</taxon>
        <taxon>Clostridia</taxon>
        <taxon>Eubacteriales</taxon>
        <taxon>Desulfitobacteriaceae</taxon>
        <taxon>Desulfitobacterium</taxon>
    </lineage>
</organism>
<dbReference type="Gene3D" id="2.20.25.90">
    <property type="entry name" value="ADC-like domains"/>
    <property type="match status" value="1"/>
</dbReference>
<dbReference type="GO" id="GO:0043546">
    <property type="term" value="F:molybdopterin cofactor binding"/>
    <property type="evidence" value="ECO:0007669"/>
    <property type="project" value="InterPro"/>
</dbReference>
<dbReference type="InterPro" id="IPR050612">
    <property type="entry name" value="Prok_Mopterin_Oxidored"/>
</dbReference>
<name>Q250H7_DESHY</name>
<evidence type="ECO:0000256" key="3">
    <source>
        <dbReference type="ARBA" id="ARBA00023004"/>
    </source>
</evidence>
<dbReference type="InterPro" id="IPR006656">
    <property type="entry name" value="Mopterin_OxRdtase"/>
</dbReference>
<sequence>MEEKMMQMTRHVCPLKCYDTCSILAYTDNGRLLKITGDPQNSYTLGTLCAKGYSFVKHVYHPERILHPLRQSSRGSGDWQRITWEEALGEIARQIVQIYNRHNHLLPLGLLDGKANTGVLARSLSGMLSAMAPITEIRGPQSSGPGMDAQFLDFGRVRLKDPEDMKKADLIILWGVNPAATAIHQMKILQQARQRGAKVILIDVFPSATAGRVDETIVVKPGGDGALALAVLRELMFKTSINYRFLVHEAEGWENLKDWLLEADPEEMRTIAGVTPQMVADLANELRHSSNPAFWLGKGLQKYSNSGQNIRAIHALAAAGGVTENYGEGIFAARSGFSPFADLWDSDKWGNRKLSLPTLPVNHGDDGADIRMLWITQSNPLVQGTHLQKLRELMGGLDLIVGTDFFLTSTSRCCDIVLPAATFLEAEDLVAGEWHRWIGLNEQAIAPLGETRSELEIAQSLAVAISEEAPGLCPFPVERPLSQWLERAVPPELCETLGIDSYRELKQGPRKIVQPDMLSDSHYPKYRFSVPQAMEWGCPELPLMVLPETAPQGYPYRLLNWRRADFFNSQFAHLDWLLERQATDELSLSWELARQKGIGAGDKVVVYNSWGEVVLKAKIRHDLPLHLILCSARQDINGKSINSLAGSQETDLGQAVNGVNEPAFHDVFVNIARD</sequence>